<sequence>MPELLRTTESTRAASGKRARMSLLEVAAELERRLPLVKVDAVAADALADEVRRKILADAGREAVADAADVTDAADATRLRGVPTHQAGVRLWNLVVRLVRDGGSAATTTLDVVDTSTVTPSSNNNKSDTNNTTTTSPYARLLRHGRVFAFLAIHAGTTPTTSTLSTGAVQTSTLAHLLYLLDIAIRAARACINEDDSELSHVVLEKAVRYVQQAKDLLAQMDASEDAARQKTKFEKQEARYVILKIAQFRKENRLQDADQLYDDDRTRSLMESADAATATEFSSTLFDIGKTLVSKQDFLGAITWLDRAKKAAPEKGQGPSLSAWLKELRWAIMYTLTVATLSVGTPDGYKQAAELVQSLLDEAGEDDARVQLVQLGLLASSSAGTFDADAYANVLRRMVQGFDGSDAAFRLLQHHIQKLHTKSPGLGCKVLDEFLLALRHKDATEAIEKLIIMRVWLLAQQREAQEELDAAERVLSKLRMPISANTAVGAQTIIWKRIEQGYQEKQYTMAARWCRLALCHVFEAGGRANRALIERKLLLCSIESGDLEAAKAIHAAMSAATLDEPMTKYILFKLSIKKNDLEMAIECLRSISTSVNGRELLYACIHHARHAKAPRFTAQALKKLADTTGHGNPTSIHTPALFRCIILMLRDIIDGGGSHKNDSGNEVYSQPDQDKASRDLADIFEGVVEAAETSHDCGTGTETPVFPKDELEWFCRAAYTLGLRYSGQWDLRLTVRILTACTRIINLFPAGQELPVTTDTVHKMLTCHFLVASALAALARRPAPPTPPEQVLRDYHVMREHIRAFQTKLKQPGQSSEKGTASSDFLSKLGVLLIFDFEGAIGLGDWDELENICEQAVVCQNADTFRVLGDCLLRSQAQVPSKKFVSTMRLIVQKLRDTGTFGGDKLIKYYRCLFQAALYRDNNAAFQVLEEVCHTVPENTVASTGDDWPDDELQFLAVTAFNEGIDWFAGGREDQARQWALSATRLAGRCRDGGKLKGQIRERFALLQLGDLEVKPSVEVEMAADEPDISSALPSEAMEE</sequence>
<evidence type="ECO:0000256" key="2">
    <source>
        <dbReference type="SAM" id="MobiDB-lite"/>
    </source>
</evidence>
<dbReference type="Proteomes" id="UP000076874">
    <property type="component" value="Unassembled WGS sequence"/>
</dbReference>
<evidence type="ECO:0000313" key="4">
    <source>
        <dbReference type="Proteomes" id="UP000076874"/>
    </source>
</evidence>
<dbReference type="EMBL" id="AZHD01000018">
    <property type="protein sequence ID" value="OAA55838.1"/>
    <property type="molecule type" value="Genomic_DNA"/>
</dbReference>
<dbReference type="PANTHER" id="PTHR40375:SF2">
    <property type="entry name" value="SPORULATION-SPECIFIC PROTEIN 22"/>
    <property type="match status" value="1"/>
</dbReference>
<keyword evidence="4" id="KW-1185">Reference proteome</keyword>
<dbReference type="PANTHER" id="PTHR40375">
    <property type="entry name" value="SPORULATION-SPECIFIC PROTEIN 22"/>
    <property type="match status" value="1"/>
</dbReference>
<gene>
    <name evidence="3" type="ORF">SPI_08045</name>
</gene>
<dbReference type="STRING" id="1081102.A0A167NRL1"/>
<dbReference type="Pfam" id="PF08631">
    <property type="entry name" value="SPO22"/>
    <property type="match status" value="1"/>
</dbReference>
<proteinExistence type="predicted"/>
<feature type="region of interest" description="Disordered" evidence="2">
    <location>
        <begin position="115"/>
        <end position="136"/>
    </location>
</feature>
<dbReference type="GO" id="GO:0090173">
    <property type="term" value="P:regulation of synaptonemal complex assembly"/>
    <property type="evidence" value="ECO:0007669"/>
    <property type="project" value="InterPro"/>
</dbReference>
<protein>
    <submittedName>
        <fullName evidence="3">Meiosis specific protein SPO22</fullName>
    </submittedName>
</protein>
<dbReference type="AlphaFoldDB" id="A0A167NRL1"/>
<keyword evidence="1" id="KW-0469">Meiosis</keyword>
<dbReference type="InterPro" id="IPR013940">
    <property type="entry name" value="Spo22/ZIP4/TEX11"/>
</dbReference>
<accession>A0A167NRL1</accession>
<name>A0A167NRL1_9HYPO</name>
<comment type="caution">
    <text evidence="3">The sequence shown here is derived from an EMBL/GenBank/DDBJ whole genome shotgun (WGS) entry which is preliminary data.</text>
</comment>
<reference evidence="3 4" key="1">
    <citation type="journal article" date="2016" name="Genome Biol. Evol.">
        <title>Divergent and convergent evolution of fungal pathogenicity.</title>
        <authorList>
            <person name="Shang Y."/>
            <person name="Xiao G."/>
            <person name="Zheng P."/>
            <person name="Cen K."/>
            <person name="Zhan S."/>
            <person name="Wang C."/>
        </authorList>
    </citation>
    <scope>NUCLEOTIDE SEQUENCE [LARGE SCALE GENOMIC DNA]</scope>
    <source>
        <strain evidence="3 4">RCEF 264</strain>
    </source>
</reference>
<organism evidence="3 4">
    <name type="scientific">Niveomyces insectorum RCEF 264</name>
    <dbReference type="NCBI Taxonomy" id="1081102"/>
    <lineage>
        <taxon>Eukaryota</taxon>
        <taxon>Fungi</taxon>
        <taxon>Dikarya</taxon>
        <taxon>Ascomycota</taxon>
        <taxon>Pezizomycotina</taxon>
        <taxon>Sordariomycetes</taxon>
        <taxon>Hypocreomycetidae</taxon>
        <taxon>Hypocreales</taxon>
        <taxon>Cordycipitaceae</taxon>
        <taxon>Niveomyces</taxon>
    </lineage>
</organism>
<dbReference type="OrthoDB" id="65716at2759"/>
<evidence type="ECO:0000313" key="3">
    <source>
        <dbReference type="EMBL" id="OAA55838.1"/>
    </source>
</evidence>
<dbReference type="GO" id="GO:0051321">
    <property type="term" value="P:meiotic cell cycle"/>
    <property type="evidence" value="ECO:0007669"/>
    <property type="project" value="UniProtKB-KW"/>
</dbReference>
<dbReference type="InterPro" id="IPR039057">
    <property type="entry name" value="Spo22/ZIP4"/>
</dbReference>
<evidence type="ECO:0000256" key="1">
    <source>
        <dbReference type="ARBA" id="ARBA00023254"/>
    </source>
</evidence>